<feature type="compositionally biased region" description="Low complexity" evidence="7">
    <location>
        <begin position="1157"/>
        <end position="1177"/>
    </location>
</feature>
<evidence type="ECO:0000256" key="1">
    <source>
        <dbReference type="ARBA" id="ARBA00007261"/>
    </source>
</evidence>
<organism evidence="10 11">
    <name type="scientific">Podospora australis</name>
    <dbReference type="NCBI Taxonomy" id="1536484"/>
    <lineage>
        <taxon>Eukaryota</taxon>
        <taxon>Fungi</taxon>
        <taxon>Dikarya</taxon>
        <taxon>Ascomycota</taxon>
        <taxon>Pezizomycotina</taxon>
        <taxon>Sordariomycetes</taxon>
        <taxon>Sordariomycetidae</taxon>
        <taxon>Sordariales</taxon>
        <taxon>Podosporaceae</taxon>
        <taxon>Podospora</taxon>
    </lineage>
</organism>
<feature type="region of interest" description="Disordered" evidence="7">
    <location>
        <begin position="1223"/>
        <end position="1293"/>
    </location>
</feature>
<dbReference type="SMART" id="SM00695">
    <property type="entry name" value="DUSP"/>
    <property type="match status" value="1"/>
</dbReference>
<dbReference type="FunFam" id="3.30.830.10:FF:000003">
    <property type="entry name" value="Insulin-degrading enzyme"/>
    <property type="match status" value="1"/>
</dbReference>
<comment type="similarity">
    <text evidence="1">Belongs to the peptidase M16 family.</text>
</comment>
<dbReference type="GO" id="GO:0016579">
    <property type="term" value="P:protein deubiquitination"/>
    <property type="evidence" value="ECO:0007669"/>
    <property type="project" value="InterPro"/>
</dbReference>
<dbReference type="GO" id="GO:0005739">
    <property type="term" value="C:mitochondrion"/>
    <property type="evidence" value="ECO:0007669"/>
    <property type="project" value="TreeGrafter"/>
</dbReference>
<dbReference type="GO" id="GO:0005829">
    <property type="term" value="C:cytosol"/>
    <property type="evidence" value="ECO:0007669"/>
    <property type="project" value="TreeGrafter"/>
</dbReference>
<feature type="compositionally biased region" description="Low complexity" evidence="7">
    <location>
        <begin position="2504"/>
        <end position="2518"/>
    </location>
</feature>
<feature type="domain" description="USP" evidence="8">
    <location>
        <begin position="1662"/>
        <end position="2468"/>
    </location>
</feature>
<keyword evidence="5" id="KW-0862">Zinc</keyword>
<feature type="compositionally biased region" description="Polar residues" evidence="7">
    <location>
        <begin position="1611"/>
        <end position="1640"/>
    </location>
</feature>
<dbReference type="PROSITE" id="PS51283">
    <property type="entry name" value="DUSP"/>
    <property type="match status" value="1"/>
</dbReference>
<dbReference type="CDD" id="cd02674">
    <property type="entry name" value="Peptidase_C19R"/>
    <property type="match status" value="1"/>
</dbReference>
<dbReference type="Gene3D" id="3.30.2230.10">
    <property type="entry name" value="DUSP-like"/>
    <property type="match status" value="1"/>
</dbReference>
<dbReference type="PANTHER" id="PTHR43690:SF18">
    <property type="entry name" value="INSULIN-DEGRADING ENZYME-RELATED"/>
    <property type="match status" value="1"/>
</dbReference>
<dbReference type="PROSITE" id="PS50235">
    <property type="entry name" value="USP_3"/>
    <property type="match status" value="1"/>
</dbReference>
<dbReference type="InterPro" id="IPR038765">
    <property type="entry name" value="Papain-like_cys_pep_sf"/>
</dbReference>
<feature type="compositionally biased region" description="Polar residues" evidence="7">
    <location>
        <begin position="2031"/>
        <end position="2054"/>
    </location>
</feature>
<feature type="compositionally biased region" description="Basic residues" evidence="7">
    <location>
        <begin position="2224"/>
        <end position="2242"/>
    </location>
</feature>
<dbReference type="GO" id="GO:0004843">
    <property type="term" value="F:cysteine-type deubiquitinase activity"/>
    <property type="evidence" value="ECO:0007669"/>
    <property type="project" value="InterPro"/>
</dbReference>
<dbReference type="InterPro" id="IPR018200">
    <property type="entry name" value="USP_CS"/>
</dbReference>
<evidence type="ECO:0000313" key="11">
    <source>
        <dbReference type="Proteomes" id="UP001302126"/>
    </source>
</evidence>
<feature type="region of interest" description="Disordered" evidence="7">
    <location>
        <begin position="2031"/>
        <end position="2059"/>
    </location>
</feature>
<dbReference type="Pfam" id="PF22456">
    <property type="entry name" value="PqqF-like_C_4"/>
    <property type="match status" value="1"/>
</dbReference>
<dbReference type="PROSITE" id="PS00973">
    <property type="entry name" value="USP_2"/>
    <property type="match status" value="1"/>
</dbReference>
<feature type="compositionally biased region" description="Basic and acidic residues" evidence="7">
    <location>
        <begin position="1270"/>
        <end position="1281"/>
    </location>
</feature>
<comment type="caution">
    <text evidence="10">The sequence shown here is derived from an EMBL/GenBank/DDBJ whole genome shotgun (WGS) entry which is preliminary data.</text>
</comment>
<dbReference type="InterPro" id="IPR028889">
    <property type="entry name" value="USP"/>
</dbReference>
<evidence type="ECO:0000256" key="4">
    <source>
        <dbReference type="ARBA" id="ARBA00022801"/>
    </source>
</evidence>
<keyword evidence="3" id="KW-0479">Metal-binding</keyword>
<keyword evidence="2" id="KW-0645">Protease</keyword>
<dbReference type="InterPro" id="IPR007863">
    <property type="entry name" value="Peptidase_M16_C"/>
</dbReference>
<dbReference type="InterPro" id="IPR032632">
    <property type="entry name" value="Peptidase_M16_M"/>
</dbReference>
<feature type="domain" description="DUSP" evidence="9">
    <location>
        <begin position="1308"/>
        <end position="1426"/>
    </location>
</feature>
<evidence type="ECO:0000256" key="6">
    <source>
        <dbReference type="ARBA" id="ARBA00023049"/>
    </source>
</evidence>
<dbReference type="SUPFAM" id="SSF63411">
    <property type="entry name" value="LuxS/MPP-like metallohydrolase"/>
    <property type="match status" value="4"/>
</dbReference>
<reference evidence="10" key="2">
    <citation type="submission" date="2023-05" db="EMBL/GenBank/DDBJ databases">
        <authorList>
            <consortium name="Lawrence Berkeley National Laboratory"/>
            <person name="Steindorff A."/>
            <person name="Hensen N."/>
            <person name="Bonometti L."/>
            <person name="Westerberg I."/>
            <person name="Brannstrom I.O."/>
            <person name="Guillou S."/>
            <person name="Cros-Aarteil S."/>
            <person name="Calhoun S."/>
            <person name="Haridas S."/>
            <person name="Kuo A."/>
            <person name="Mondo S."/>
            <person name="Pangilinan J."/>
            <person name="Riley R."/>
            <person name="Labutti K."/>
            <person name="Andreopoulos B."/>
            <person name="Lipzen A."/>
            <person name="Chen C."/>
            <person name="Yanf M."/>
            <person name="Daum C."/>
            <person name="Ng V."/>
            <person name="Clum A."/>
            <person name="Ohm R."/>
            <person name="Martin F."/>
            <person name="Silar P."/>
            <person name="Natvig D."/>
            <person name="Lalanne C."/>
            <person name="Gautier V."/>
            <person name="Ament-Velasquez S.L."/>
            <person name="Kruys A."/>
            <person name="Hutchinson M.I."/>
            <person name="Powell A.J."/>
            <person name="Barry K."/>
            <person name="Miller A.N."/>
            <person name="Grigoriev I.V."/>
            <person name="Debuchy R."/>
            <person name="Gladieux P."/>
            <person name="Thoren M.H."/>
            <person name="Johannesson H."/>
        </authorList>
    </citation>
    <scope>NUCLEOTIDE SEQUENCE</scope>
    <source>
        <strain evidence="10">PSN309</strain>
    </source>
</reference>
<evidence type="ECO:0000313" key="10">
    <source>
        <dbReference type="EMBL" id="KAK4190445.1"/>
    </source>
</evidence>
<evidence type="ECO:0000259" key="9">
    <source>
        <dbReference type="PROSITE" id="PS51283"/>
    </source>
</evidence>
<dbReference type="InterPro" id="IPR001394">
    <property type="entry name" value="Peptidase_C19_UCH"/>
</dbReference>
<accession>A0AAN6X044</accession>
<dbReference type="FunFam" id="3.30.830.10:FF:000005">
    <property type="entry name" value="nardilysin isoform X1"/>
    <property type="match status" value="1"/>
</dbReference>
<feature type="compositionally biased region" description="Polar residues" evidence="7">
    <location>
        <begin position="2138"/>
        <end position="2154"/>
    </location>
</feature>
<dbReference type="FunFam" id="3.30.830.10:FF:000004">
    <property type="entry name" value="Putative insulin-degrading enzyme"/>
    <property type="match status" value="1"/>
</dbReference>
<dbReference type="Pfam" id="PF06337">
    <property type="entry name" value="DUSP"/>
    <property type="match status" value="1"/>
</dbReference>
<feature type="region of interest" description="Disordered" evidence="7">
    <location>
        <begin position="2492"/>
        <end position="2526"/>
    </location>
</feature>
<dbReference type="EMBL" id="MU864366">
    <property type="protein sequence ID" value="KAK4190445.1"/>
    <property type="molecule type" value="Genomic_DNA"/>
</dbReference>
<name>A0AAN6X044_9PEZI</name>
<evidence type="ECO:0000256" key="3">
    <source>
        <dbReference type="ARBA" id="ARBA00022723"/>
    </source>
</evidence>
<feature type="region of interest" description="Disordered" evidence="7">
    <location>
        <begin position="2623"/>
        <end position="2644"/>
    </location>
</feature>
<dbReference type="Gene3D" id="3.30.830.10">
    <property type="entry name" value="Metalloenzyme, LuxS/M16 peptidase-like"/>
    <property type="match status" value="4"/>
</dbReference>
<dbReference type="PANTHER" id="PTHR43690">
    <property type="entry name" value="NARDILYSIN"/>
    <property type="match status" value="1"/>
</dbReference>
<dbReference type="InterPro" id="IPR011249">
    <property type="entry name" value="Metalloenz_LuxS/M16"/>
</dbReference>
<reference evidence="10" key="1">
    <citation type="journal article" date="2023" name="Mol. Phylogenet. Evol.">
        <title>Genome-scale phylogeny and comparative genomics of the fungal order Sordariales.</title>
        <authorList>
            <person name="Hensen N."/>
            <person name="Bonometti L."/>
            <person name="Westerberg I."/>
            <person name="Brannstrom I.O."/>
            <person name="Guillou S."/>
            <person name="Cros-Aarteil S."/>
            <person name="Calhoun S."/>
            <person name="Haridas S."/>
            <person name="Kuo A."/>
            <person name="Mondo S."/>
            <person name="Pangilinan J."/>
            <person name="Riley R."/>
            <person name="LaButti K."/>
            <person name="Andreopoulos B."/>
            <person name="Lipzen A."/>
            <person name="Chen C."/>
            <person name="Yan M."/>
            <person name="Daum C."/>
            <person name="Ng V."/>
            <person name="Clum A."/>
            <person name="Steindorff A."/>
            <person name="Ohm R.A."/>
            <person name="Martin F."/>
            <person name="Silar P."/>
            <person name="Natvig D.O."/>
            <person name="Lalanne C."/>
            <person name="Gautier V."/>
            <person name="Ament-Velasquez S.L."/>
            <person name="Kruys A."/>
            <person name="Hutchinson M.I."/>
            <person name="Powell A.J."/>
            <person name="Barry K."/>
            <person name="Miller A.N."/>
            <person name="Grigoriev I.V."/>
            <person name="Debuchy R."/>
            <person name="Gladieux P."/>
            <person name="Hiltunen Thoren M."/>
            <person name="Johannesson H."/>
        </authorList>
    </citation>
    <scope>NUCLEOTIDE SEQUENCE</scope>
    <source>
        <strain evidence="10">PSN309</strain>
    </source>
</reference>
<dbReference type="SUPFAM" id="SSF143791">
    <property type="entry name" value="DUSP-like"/>
    <property type="match status" value="1"/>
</dbReference>
<dbReference type="GO" id="GO:0046872">
    <property type="term" value="F:metal ion binding"/>
    <property type="evidence" value="ECO:0007669"/>
    <property type="project" value="UniProtKB-KW"/>
</dbReference>
<dbReference type="InterPro" id="IPR054734">
    <property type="entry name" value="PqqF-like_C_4"/>
</dbReference>
<dbReference type="Pfam" id="PF00675">
    <property type="entry name" value="Peptidase_M16"/>
    <property type="match status" value="1"/>
</dbReference>
<proteinExistence type="inferred from homology"/>
<dbReference type="InterPro" id="IPR035927">
    <property type="entry name" value="DUSP-like_sf"/>
</dbReference>
<feature type="region of interest" description="Disordered" evidence="7">
    <location>
        <begin position="2697"/>
        <end position="2734"/>
    </location>
</feature>
<feature type="region of interest" description="Disordered" evidence="7">
    <location>
        <begin position="1084"/>
        <end position="1208"/>
    </location>
</feature>
<evidence type="ECO:0000256" key="7">
    <source>
        <dbReference type="SAM" id="MobiDB-lite"/>
    </source>
</evidence>
<evidence type="ECO:0000256" key="5">
    <source>
        <dbReference type="ARBA" id="ARBA00022833"/>
    </source>
</evidence>
<dbReference type="InterPro" id="IPR050626">
    <property type="entry name" value="Peptidase_M16"/>
</dbReference>
<dbReference type="SUPFAM" id="SSF54001">
    <property type="entry name" value="Cysteine proteinases"/>
    <property type="match status" value="1"/>
</dbReference>
<keyword evidence="11" id="KW-1185">Reference proteome</keyword>
<gene>
    <name evidence="10" type="ORF">QBC35DRAFT_449414</name>
</gene>
<feature type="region of interest" description="Disordered" evidence="7">
    <location>
        <begin position="1611"/>
        <end position="1657"/>
    </location>
</feature>
<protein>
    <submittedName>
        <fullName evidence="10">UCH-domain-containing protein</fullName>
    </submittedName>
</protein>
<feature type="compositionally biased region" description="Basic and acidic residues" evidence="7">
    <location>
        <begin position="2709"/>
        <end position="2720"/>
    </location>
</feature>
<keyword evidence="4" id="KW-0378">Hydrolase</keyword>
<dbReference type="Pfam" id="PF00443">
    <property type="entry name" value="UCH"/>
    <property type="match status" value="1"/>
</dbReference>
<dbReference type="Gene3D" id="3.90.70.10">
    <property type="entry name" value="Cysteine proteinases"/>
    <property type="match status" value="2"/>
</dbReference>
<feature type="region of interest" description="Disordered" evidence="7">
    <location>
        <begin position="2138"/>
        <end position="2256"/>
    </location>
</feature>
<feature type="region of interest" description="Disordered" evidence="7">
    <location>
        <begin position="1030"/>
        <end position="1050"/>
    </location>
</feature>
<keyword evidence="6" id="KW-0482">Metalloprotease</keyword>
<dbReference type="Pfam" id="PF16187">
    <property type="entry name" value="Peptidase_M16_M"/>
    <property type="match status" value="1"/>
</dbReference>
<dbReference type="GO" id="GO:0004222">
    <property type="term" value="F:metalloendopeptidase activity"/>
    <property type="evidence" value="ECO:0007669"/>
    <property type="project" value="TreeGrafter"/>
</dbReference>
<dbReference type="PROSITE" id="PS00972">
    <property type="entry name" value="USP_1"/>
    <property type="match status" value="1"/>
</dbReference>
<dbReference type="InterPro" id="IPR006615">
    <property type="entry name" value="Pept_C19_DUSP"/>
</dbReference>
<evidence type="ECO:0000256" key="2">
    <source>
        <dbReference type="ARBA" id="ARBA00022670"/>
    </source>
</evidence>
<dbReference type="GO" id="GO:0051603">
    <property type="term" value="P:proteolysis involved in protein catabolic process"/>
    <property type="evidence" value="ECO:0007669"/>
    <property type="project" value="TreeGrafter"/>
</dbReference>
<evidence type="ECO:0000259" key="8">
    <source>
        <dbReference type="PROSITE" id="PS50235"/>
    </source>
</evidence>
<sequence length="2734" mass="305909">MAQPEDTPPQAADVEVEILTENLEIPSLDERSYRVIRLPNQLEALLIHDPTTDKAAAAVDVNVGSHSDEDDMPGMAHAVEHLLFMGTKKFPVENAYHQYMSSHSGLTNAYTASTSTNYHFEVSAKPSNDEEPSATNPSPLLGALDRFAQFFIEPLFLENTLDRELQAVDSENKKNLQSDTWRLHQLKKSLSNPKHPHHHFSTGNLETLKTIPEAKGINVREKFIEFYEKHYSANRMKLCVLGREPLDVLQTWVAEYFSPIKNKNLPRNRWDDEVPFTKDHLGVQIFAKPVMDTRELTLSFPFMEQENLYMTQPSRYISHLIGHEGPGSIMSYIKSKGWANSLGAGPWTICPGTPDVFDIGIALTEEGLKNYKEVIKVVFEYIALLRETEPQEWIFEEQKGIADVNFKFLEKSRAYRTASSLSNRMQKPIPREHLVVGYTRLRNFDPKQIKEALDWLRPDNFFLTLASRNSPATLDKKEKWYGTEYTRQSIPTELMEDLKAAVSSTPATRTAKLHLPHRNQFIPTKLDVEKKEIKEKAVAPRIIRNDPLVRTWYKKDDTFWVPKASIMVSFRTPATASAANRAAGRLFSDLVKDALEEYSYDAELAGLEYTVLSESRGMYVEVSGYNDKLAGLLEQVLVTVRDLEVRDDRFAIIKERTIRAFRNWELSAPWTQIGDYMSWLTLDNFNAVMDIAEELPATTPDTIRAFKKNFLAQMHMEVLVHGNFYKEDALKLTDMIESTFKPRVLPPSQWRIRRGLVFPPGSNYIWKKKLRDPANVNNAIQYLLHTGVRIDRPQRAKTLMLEQIMHEPCFDQLRTKEQLGYIVYCGTWQNATTFGIYFTIQSEKTAPYLETRIENFLDTMAKSLEDMSDEEFEKHKRSLIEKRLEKAKYLEAESNTLWHRIGSEYYAFDNDQLDAAHLRPLTKAEVIKFFNHYIKPSSPSRAKIAIYLEARAKSDVTTKQITQLIKTLEIDEESSAQAATDLQSRLSAAGHDEEKEVEGLRDYLLHTLKVAEGKIEVAVEAWRKLHAEHGPGNGVVEDADPPSSNGTTPTLIEDVRNFKAGQATTKGPSPEKDLSDLNPELLLCSSPFTTSSNKKRRIARQPTREPKPEDSVLPTTEDDNDPTFSFSAVSADHNIPNYVRDDSLPPSGVPPRLQTQTSSVADSPSSATSSPCAASADLSNDVDRSADFLEPGSTLRPTEWGTPGNQSSSLYTTAQRALMGGAADFPQRSSSPLKRPASSMEPEQENLDVKEDVDMVTVPDVPEQQSSKETLAKEADKEHVSAPRISPVPDVPVSTKTEEVLPLRTDLPPLDQQIKTIQTLLDAFKDTQLKEGDEVYLVSRRWLDKAQSFGSDAKHSTKEAAESLGPVDNSDIIQAIFTDSNGVNCVQLKKGMGIADFELFPKDAWNLLLSWYGLAPGQQPIVRIAHNTAPDAVSEPSIQFEFHPPVFTIHRLWSAVSPIPIEQELKLKKPAPPIVVQSTSFSYHLFLKQVKSLVGVSTDRKVRVWRILQTIPATEPSGIKTPPDSPGRQLGPQTYLPPAAPGSWPELLVDLETFSKLEKDVDRALVEADDTTVNQNYNGKKSLSLVGLAMDETLVIDEEVEKRTFVSTFRGNGDKNQNLATRGSSGSLVAQNRGNSSGRNSPALPLTRGRAQQKSGRTNGCVGLQNLGNTCYMNSALQCLRSVEELTKYFLTHEAQKEINPDNPLSHNGEVAAAYGRLLDEIYRDPTPNSVAPRNFKSVCGRYAPAFSGYGQQDSQEFLGWLLDGLQEDLNRIKKKPYIEKPDSTDEMINNPEAIRQMAAQVWEITKKRDDSVIADLFTGLYKSTVVCPVCSKVSITFDPFTNLTLPLPMANSWSRTVQFYPLNHPPVAITVDLDKNSSIKSMKQYIATRFDIPVERLVASEEFQGKFFKHYDDLSTVSEEITSNDIATVHEVEAPPTNIPVNKAPKKQKYRSLLADDEDEIPSWEDPMAERMLVPVLHILGSQAKGKRNLRKDHGILPPPHWIMLTPAEASDEDIIRRKVLERTATFTTHPSLNLDNGSDTTDGDMVNSTSDADSGEDKITAESVEGEDDIVDVSMGGVTDQPKPPAPTHSTQVPLRTFPHRRPKWLNPAEFLEPELQNLFELSYFKDAGSMIPTGWQSVSDGTTYPRLSSRQKAVVSDVEMRSPGAWREGSEESSNEEASPVTRMADESSEEDSELPAVEPQPLNPRGGRSKKKPNKTFSKKDRKKYGKHQQPKTSRFVKAKQQAGSEDSDYDGGPLVRLGEGIVVEWSDEACDLFFNGDSANDLRGQKTFENLEVIEDPALEAKKKQRVLRKKNGIALEDCLDEFQKEEILSEQDTWYCPRCKAHQRASKKFDLWKTPDILVVHLKRFSSSGFRRDKLDILVDFPVEGLDLTQRVIDKVDGKQEIYDLIAVDDHWGGLGGGHYTAYAKNFNDDQWYEYNDTSVSKCQDPQKVVTSAAYLLFYRRRSEVPLGGPKFQEILAKYDAQSADQDFSDSGEGKRLGLGSSLRGSPSASTGAGLTLPQGNRGLASSSSVVAVADPELPSYQASLEADEDTDMGVRLWNNQDTLHNSIEEDEGIGMNDYETPGMTGMTGVIGPATNWTFNNLNSKVCSEASAGDDDIASDIAQNDNSSVNDEPFPDAGDGMDAVFMSEPVPGFIEEPELQNFDLNIPPPPSVEEQDYLETIAQNAWQKGSFHPVPVNVDDDQASDRVAEIHVESGDDQSPPQPQKPNA</sequence>
<dbReference type="GO" id="GO:0043171">
    <property type="term" value="P:peptide catabolic process"/>
    <property type="evidence" value="ECO:0007669"/>
    <property type="project" value="TreeGrafter"/>
</dbReference>
<dbReference type="Pfam" id="PF05193">
    <property type="entry name" value="Peptidase_M16_C"/>
    <property type="match status" value="1"/>
</dbReference>
<dbReference type="InterPro" id="IPR011765">
    <property type="entry name" value="Pept_M16_N"/>
</dbReference>
<dbReference type="Proteomes" id="UP001302126">
    <property type="component" value="Unassembled WGS sequence"/>
</dbReference>